<dbReference type="InterPro" id="IPR011993">
    <property type="entry name" value="PH-like_dom_sf"/>
</dbReference>
<dbReference type="GeneID" id="106810614"/>
<feature type="region of interest" description="Disordered" evidence="4">
    <location>
        <begin position="1173"/>
        <end position="1231"/>
    </location>
</feature>
<dbReference type="InterPro" id="IPR055071">
    <property type="entry name" value="RA_PHLPP-like"/>
</dbReference>
<organism evidence="7 8">
    <name type="scientific">Priapulus caudatus</name>
    <name type="common">Priapulid worm</name>
    <dbReference type="NCBI Taxonomy" id="37621"/>
    <lineage>
        <taxon>Eukaryota</taxon>
        <taxon>Metazoa</taxon>
        <taxon>Ecdysozoa</taxon>
        <taxon>Scalidophora</taxon>
        <taxon>Priapulida</taxon>
        <taxon>Priapulimorpha</taxon>
        <taxon>Priapulimorphida</taxon>
        <taxon>Priapulidae</taxon>
        <taxon>Priapulus</taxon>
    </lineage>
</organism>
<reference evidence="8" key="1">
    <citation type="submission" date="2025-08" db="UniProtKB">
        <authorList>
            <consortium name="RefSeq"/>
        </authorList>
    </citation>
    <scope>IDENTIFICATION</scope>
</reference>
<dbReference type="Pfam" id="PF00560">
    <property type="entry name" value="LRR_1"/>
    <property type="match status" value="2"/>
</dbReference>
<proteinExistence type="predicted"/>
<dbReference type="SUPFAM" id="SSF52058">
    <property type="entry name" value="L domain-like"/>
    <property type="match status" value="2"/>
</dbReference>
<feature type="compositionally biased region" description="Acidic residues" evidence="4">
    <location>
        <begin position="1261"/>
        <end position="1273"/>
    </location>
</feature>
<dbReference type="CDD" id="cd17213">
    <property type="entry name" value="RA_PHLPP"/>
    <property type="match status" value="1"/>
</dbReference>
<dbReference type="SMART" id="SM00364">
    <property type="entry name" value="LRR_BAC"/>
    <property type="match status" value="12"/>
</dbReference>
<feature type="compositionally biased region" description="Low complexity" evidence="4">
    <location>
        <begin position="1177"/>
        <end position="1189"/>
    </location>
</feature>
<feature type="domain" description="PPM-type phosphatase" evidence="6">
    <location>
        <begin position="913"/>
        <end position="1160"/>
    </location>
</feature>
<feature type="compositionally biased region" description="Polar residues" evidence="4">
    <location>
        <begin position="1372"/>
        <end position="1386"/>
    </location>
</feature>
<dbReference type="PANTHER" id="PTHR48051:SF1">
    <property type="entry name" value="RAS SUPPRESSOR PROTEIN 1"/>
    <property type="match status" value="1"/>
</dbReference>
<feature type="compositionally biased region" description="Basic and acidic residues" evidence="4">
    <location>
        <begin position="59"/>
        <end position="69"/>
    </location>
</feature>
<dbReference type="Gene3D" id="3.60.40.10">
    <property type="entry name" value="PPM-type phosphatase domain"/>
    <property type="match status" value="1"/>
</dbReference>
<dbReference type="InterPro" id="IPR032675">
    <property type="entry name" value="LRR_dom_sf"/>
</dbReference>
<dbReference type="SUPFAM" id="SSF81606">
    <property type="entry name" value="PP2C-like"/>
    <property type="match status" value="1"/>
</dbReference>
<dbReference type="InterPro" id="IPR036457">
    <property type="entry name" value="PPM-type-like_dom_sf"/>
</dbReference>
<dbReference type="Proteomes" id="UP000695022">
    <property type="component" value="Unplaced"/>
</dbReference>
<dbReference type="InterPro" id="IPR001611">
    <property type="entry name" value="Leu-rich_rpt"/>
</dbReference>
<dbReference type="SMART" id="SM00332">
    <property type="entry name" value="PP2Cc"/>
    <property type="match status" value="1"/>
</dbReference>
<evidence type="ECO:0000313" key="8">
    <source>
        <dbReference type="RefSeq" id="XP_014669516.1"/>
    </source>
</evidence>
<feature type="compositionally biased region" description="Polar residues" evidence="4">
    <location>
        <begin position="1206"/>
        <end position="1221"/>
    </location>
</feature>
<dbReference type="InterPro" id="IPR001932">
    <property type="entry name" value="PPM-type_phosphatase-like_dom"/>
</dbReference>
<dbReference type="PANTHER" id="PTHR48051">
    <property type="match status" value="1"/>
</dbReference>
<dbReference type="PROSITE" id="PS51746">
    <property type="entry name" value="PPM_2"/>
    <property type="match status" value="1"/>
</dbReference>
<dbReference type="Gene3D" id="2.30.29.30">
    <property type="entry name" value="Pleckstrin-homology domain (PH domain)/Phosphotyrosine-binding domain (PTB)"/>
    <property type="match status" value="1"/>
</dbReference>
<dbReference type="PROSITE" id="PS51450">
    <property type="entry name" value="LRR"/>
    <property type="match status" value="3"/>
</dbReference>
<dbReference type="Gene3D" id="3.80.10.10">
    <property type="entry name" value="Ribonuclease Inhibitor"/>
    <property type="match status" value="3"/>
</dbReference>
<evidence type="ECO:0000256" key="3">
    <source>
        <dbReference type="ARBA" id="ARBA00022737"/>
    </source>
</evidence>
<evidence type="ECO:0000256" key="1">
    <source>
        <dbReference type="ARBA" id="ARBA00022614"/>
    </source>
</evidence>
<evidence type="ECO:0000259" key="6">
    <source>
        <dbReference type="PROSITE" id="PS51746"/>
    </source>
</evidence>
<gene>
    <name evidence="8" type="primary">LOC106810614</name>
</gene>
<evidence type="ECO:0000256" key="4">
    <source>
        <dbReference type="SAM" id="MobiDB-lite"/>
    </source>
</evidence>
<accession>A0ABM1EBE5</accession>
<dbReference type="RefSeq" id="XP_014669516.1">
    <property type="nucleotide sequence ID" value="XM_014814030.1"/>
</dbReference>
<feature type="region of interest" description="Disordered" evidence="4">
    <location>
        <begin position="1404"/>
        <end position="1444"/>
    </location>
</feature>
<dbReference type="InterPro" id="IPR050216">
    <property type="entry name" value="LRR_domain-containing"/>
</dbReference>
<keyword evidence="3" id="KW-0677">Repeat</keyword>
<dbReference type="Pfam" id="PF13855">
    <property type="entry name" value="LRR_8"/>
    <property type="match status" value="3"/>
</dbReference>
<dbReference type="Pfam" id="PF13516">
    <property type="entry name" value="LRR_6"/>
    <property type="match status" value="1"/>
</dbReference>
<dbReference type="Pfam" id="PF23010">
    <property type="entry name" value="RA_3"/>
    <property type="match status" value="1"/>
</dbReference>
<dbReference type="InterPro" id="IPR003591">
    <property type="entry name" value="Leu-rich_rpt_typical-subtyp"/>
</dbReference>
<dbReference type="SUPFAM" id="SSF50729">
    <property type="entry name" value="PH domain-like"/>
    <property type="match status" value="1"/>
</dbReference>
<evidence type="ECO:0000256" key="2">
    <source>
        <dbReference type="ARBA" id="ARBA00022723"/>
    </source>
</evidence>
<feature type="region of interest" description="Disordered" evidence="4">
    <location>
        <begin position="35"/>
        <end position="86"/>
    </location>
</feature>
<dbReference type="CDD" id="cd00143">
    <property type="entry name" value="PP2Cc"/>
    <property type="match status" value="1"/>
</dbReference>
<evidence type="ECO:0000313" key="7">
    <source>
        <dbReference type="Proteomes" id="UP000695022"/>
    </source>
</evidence>
<feature type="domain" description="PH" evidence="5">
    <location>
        <begin position="206"/>
        <end position="304"/>
    </location>
</feature>
<sequence>MDKFGRETIRSNYSVASYTAKTQNWWKEFMDVDTRNRSSGGRSPAQRMLFDDDDSCDVSESHSDDRDRSPVASSSSSSSFSRSQPPEKLLEMDGWLGDTNHGFMRVYDPNSHAMKSRCLPCSLGTTCHQICLKLGIQSNALHLQYNGDVIRRLEPYDHPLALQNEYLSKIGYSDICRIQEVGQSKELGYLIRFYAGKPIQDGTFSRRMLSAQLYVRKGKVFHQWVKRLVVVSGTRVLIYPGAEKKGTPQALLLAKGRVEEVKFKNHSRCLRLTSALQAGRTIYLSFPNDSDLSKWLRKITKAVAKQPNLADLSNNHLEYIPENLFVNDRLSRLNLRHNALKERPIEEDIYTIGWVDDLPSFQNLHTLNMSDNDLYTFPSAICQCTPLQELNISGNKIEEIPPIIAELSNAICQCTPLQELNISGNKIEEIPPIIAELSNGFIQQGVDVSGFIQKGVDVSGFIQQGVDVSGFIQQGVDVSGFIQQGVDVSGIIQQGVDVSGFIQQGVDVENIEMTGNYVERLPGDTVSGIKHIKQLDVRLNCLTLPPVETITFELFEHLTHLDVRHNNVTNLDLRSLPALLHLNCERNRLVLLQLNGTCLHRLLAAHNSLQALYVTPLPENLKLLDVSHNELNKLPDWVCDLYKLESLRASHNRLSLLPNRLLCHMEALRMLYVDHNQLTMLPECVESCAIEVLMLEHNRLTQLPVELLVNCRKLKTLNATNNRLTSFPPLNQCEDLNKIQELNLSFNYLTDAVFEEICNYPRLKILHMAYNCLREITAVAIHKLEILEELNISGNKIAYLPDVIGELPKLVVLRAHSNKLRALPDFYKATSLKVLDVGCNQLHKVSVSNIMASQLKHLDVSCNSGLQVTPQAFQSFSSVKNISLVDMNGSRNSRSTLTPAESQATVAHDNLWNVGFSETSGSRNKLCITQLRIPQYGADEALFGIFDGGRNNEAPLLLQEKVANIMRDELNHQRTSEQYMKYTMLTAHRKLKGTGQRIGAATCLCHLRTSVVDNIHEYIASVASVGNVEAVLCRSGELLRLTRLFTVVSDQEECDRVKRNDAIITDDNKVNGNTDATRMLGCGYLFPAVIPDPHIITTKLRADDEFIIVANCGLWKYVSYVDAIQQIRHVANPVLAAKKLQDLAQSYGSKENLSIMVIQLNLEGGNRHRYTKSQNESFSTVHTSSLSSVPASARNPLVKMRHSRTASDSQHCYGSSNQSLVENGVRPRRNDNRVRVAVAGETCTDSTASLAQKITRSVEQLEADDDDVDDDGDDSRGYADDNDDDDGGGREDGRRPTRSFPATPTDYLAYMYHQHQLLLDSDTARDDVLVLPSRLNKSRRSTTSSRSMHSNGNRDDYAYEPVPTTDDGDSAIGSQRVPSTRPQSARNYRNECCDSWEFLNDTNTMNGYDDNDDDDDGGAGINAQPNGAAPLSNGMQRSSSSSSAINRLVVRRSRHSLMDSAEAPIGVVYANGDSGDIVELV</sequence>
<dbReference type="PROSITE" id="PS50003">
    <property type="entry name" value="PH_DOMAIN"/>
    <property type="match status" value="1"/>
</dbReference>
<keyword evidence="2" id="KW-0479">Metal-binding</keyword>
<feature type="compositionally biased region" description="Low complexity" evidence="4">
    <location>
        <begin position="70"/>
        <end position="83"/>
    </location>
</feature>
<keyword evidence="1" id="KW-0433">Leucine-rich repeat</keyword>
<keyword evidence="7" id="KW-1185">Reference proteome</keyword>
<dbReference type="SMART" id="SM00369">
    <property type="entry name" value="LRR_TYP"/>
    <property type="match status" value="11"/>
</dbReference>
<protein>
    <submittedName>
        <fullName evidence="8">PH domain leucine-rich repeat-containing protein phosphatase 2-like</fullName>
    </submittedName>
</protein>
<dbReference type="Pfam" id="PF00481">
    <property type="entry name" value="PP2C"/>
    <property type="match status" value="1"/>
</dbReference>
<feature type="region of interest" description="Disordered" evidence="4">
    <location>
        <begin position="1335"/>
        <end position="1386"/>
    </location>
</feature>
<evidence type="ECO:0000259" key="5">
    <source>
        <dbReference type="PROSITE" id="PS50003"/>
    </source>
</evidence>
<feature type="region of interest" description="Disordered" evidence="4">
    <location>
        <begin position="1257"/>
        <end position="1302"/>
    </location>
</feature>
<dbReference type="InterPro" id="IPR001849">
    <property type="entry name" value="PH_domain"/>
</dbReference>
<dbReference type="SMART" id="SM00233">
    <property type="entry name" value="PH"/>
    <property type="match status" value="1"/>
</dbReference>
<dbReference type="Pfam" id="PF00169">
    <property type="entry name" value="PH"/>
    <property type="match status" value="1"/>
</dbReference>
<name>A0ABM1EBE5_PRICU</name>